<comment type="caution">
    <text evidence="2">The sequence shown here is derived from an EMBL/GenBank/DDBJ whole genome shotgun (WGS) entry which is preliminary data.</text>
</comment>
<dbReference type="OrthoDB" id="10071887at2759"/>
<evidence type="ECO:0000313" key="3">
    <source>
        <dbReference type="Proteomes" id="UP000192578"/>
    </source>
</evidence>
<keyword evidence="3" id="KW-1185">Reference proteome</keyword>
<reference evidence="3" key="1">
    <citation type="submission" date="2017-01" db="EMBL/GenBank/DDBJ databases">
        <title>Comparative genomics of anhydrobiosis in the tardigrade Hypsibius dujardini.</title>
        <authorList>
            <person name="Yoshida Y."/>
            <person name="Koutsovoulos G."/>
            <person name="Laetsch D."/>
            <person name="Stevens L."/>
            <person name="Kumar S."/>
            <person name="Horikawa D."/>
            <person name="Ishino K."/>
            <person name="Komine S."/>
            <person name="Tomita M."/>
            <person name="Blaxter M."/>
            <person name="Arakawa K."/>
        </authorList>
    </citation>
    <scope>NUCLEOTIDE SEQUENCE [LARGE SCALE GENOMIC DNA]</scope>
    <source>
        <strain evidence="3">Z151</strain>
    </source>
</reference>
<gene>
    <name evidence="2" type="ORF">BV898_16576</name>
</gene>
<keyword evidence="1" id="KW-0472">Membrane</keyword>
<feature type="transmembrane region" description="Helical" evidence="1">
    <location>
        <begin position="7"/>
        <end position="28"/>
    </location>
</feature>
<organism evidence="2 3">
    <name type="scientific">Hypsibius exemplaris</name>
    <name type="common">Freshwater tardigrade</name>
    <dbReference type="NCBI Taxonomy" id="2072580"/>
    <lineage>
        <taxon>Eukaryota</taxon>
        <taxon>Metazoa</taxon>
        <taxon>Ecdysozoa</taxon>
        <taxon>Tardigrada</taxon>
        <taxon>Eutardigrada</taxon>
        <taxon>Parachela</taxon>
        <taxon>Hypsibioidea</taxon>
        <taxon>Hypsibiidae</taxon>
        <taxon>Hypsibius</taxon>
    </lineage>
</organism>
<sequence>MRPFSPTGILIVAFVFRAEFLIAFNVYIVDIAVTDIAVGLTNMPVSSPDVSISPLLYVRTSPSLKRKRNASVAHLGTDLGALPIVPL</sequence>
<dbReference type="AlphaFoldDB" id="A0A9X6RLE6"/>
<name>A0A9X6RLE6_HYPEX</name>
<accession>A0A9X6RLE6</accession>
<dbReference type="Proteomes" id="UP000192578">
    <property type="component" value="Unassembled WGS sequence"/>
</dbReference>
<protein>
    <submittedName>
        <fullName evidence="2">Uncharacterized protein</fullName>
    </submittedName>
</protein>
<keyword evidence="1" id="KW-0812">Transmembrane</keyword>
<evidence type="ECO:0000256" key="1">
    <source>
        <dbReference type="SAM" id="Phobius"/>
    </source>
</evidence>
<evidence type="ECO:0000313" key="2">
    <source>
        <dbReference type="EMBL" id="OWA52114.1"/>
    </source>
</evidence>
<dbReference type="EMBL" id="MTYJ01000252">
    <property type="protein sequence ID" value="OWA52114.1"/>
    <property type="molecule type" value="Genomic_DNA"/>
</dbReference>
<proteinExistence type="predicted"/>
<keyword evidence="1" id="KW-1133">Transmembrane helix</keyword>